<dbReference type="Gene3D" id="3.15.10.30">
    <property type="entry name" value="Haemolymph juvenile hormone binding protein"/>
    <property type="match status" value="1"/>
</dbReference>
<dbReference type="EMBL" id="JN033761">
    <property type="protein sequence ID" value="AEW46914.1"/>
    <property type="molecule type" value="mRNA"/>
</dbReference>
<dbReference type="PANTHER" id="PTHR11008:SF14">
    <property type="entry name" value="CIRCADIAN CLOCK-CONTROLLED PROTEIN-LIKE PROTEIN"/>
    <property type="match status" value="1"/>
</dbReference>
<evidence type="ECO:0000256" key="4">
    <source>
        <dbReference type="SAM" id="Phobius"/>
    </source>
</evidence>
<evidence type="ECO:0000256" key="1">
    <source>
        <dbReference type="ARBA" id="ARBA00022729"/>
    </source>
</evidence>
<dbReference type="InterPro" id="IPR010562">
    <property type="entry name" value="Haemolymph_juvenile_hormone-bd"/>
</dbReference>
<evidence type="ECO:0000313" key="5">
    <source>
        <dbReference type="EMBL" id="AEW46914.1"/>
    </source>
</evidence>
<accession>G9F9L6</accession>
<name>G9F9L6_CHISP</name>
<sequence length="286" mass="31459">VHQANSGRLLNVFTITTLHPIRPQAKCILFLNSFFEFKFLNMQVLFFILCAVCVYAKVTPDYFPQCKRSDPKIEKCVLDAIEAMRPQLKAGIPEVNIPALDPFTVPTLKLDRTAPNLRLKATVRHAKAYGGSDFKIEKLKLNLNNKYAAEIKLVIPKLVVTADYDVRGSRLLTLDINGKGKLRGNFTGITVVAKGIAKPIEKEGVMYLQAEKIVTRVKIGHGQVAFDDTERPVAAVSAATFFNASPGVVIDILNPLIDETSAAVLKAFINKVLGGIPLSEVLTDKK</sequence>
<evidence type="ECO:0000256" key="2">
    <source>
        <dbReference type="ARBA" id="ARBA00023108"/>
    </source>
</evidence>
<keyword evidence="1" id="KW-0732">Signal</keyword>
<dbReference type="Pfam" id="PF06585">
    <property type="entry name" value="JHBP"/>
    <property type="match status" value="1"/>
</dbReference>
<dbReference type="FunFam" id="3.15.10.30:FF:000001">
    <property type="entry name" value="Takeout-like protein 1"/>
    <property type="match status" value="1"/>
</dbReference>
<keyword evidence="4" id="KW-0472">Membrane</keyword>
<protein>
    <submittedName>
        <fullName evidence="5">Seminal fluid protein CSSFP066</fullName>
    </submittedName>
</protein>
<dbReference type="SMART" id="SM00700">
    <property type="entry name" value="JHBP"/>
    <property type="match status" value="1"/>
</dbReference>
<dbReference type="InterPro" id="IPR038606">
    <property type="entry name" value="To_sf"/>
</dbReference>
<proteinExistence type="evidence at transcript level"/>
<comment type="similarity">
    <text evidence="3">Belongs to the TO family.</text>
</comment>
<dbReference type="PANTHER" id="PTHR11008">
    <property type="entry name" value="PROTEIN TAKEOUT-LIKE PROTEIN"/>
    <property type="match status" value="1"/>
</dbReference>
<organism evidence="5">
    <name type="scientific">Chilo suppressalis</name>
    <name type="common">Asiatic rice borer moth</name>
    <dbReference type="NCBI Taxonomy" id="168631"/>
    <lineage>
        <taxon>Eukaryota</taxon>
        <taxon>Metazoa</taxon>
        <taxon>Ecdysozoa</taxon>
        <taxon>Arthropoda</taxon>
        <taxon>Hexapoda</taxon>
        <taxon>Insecta</taxon>
        <taxon>Pterygota</taxon>
        <taxon>Neoptera</taxon>
        <taxon>Endopterygota</taxon>
        <taxon>Lepidoptera</taxon>
        <taxon>Glossata</taxon>
        <taxon>Ditrysia</taxon>
        <taxon>Pyraloidea</taxon>
        <taxon>Crambidae</taxon>
        <taxon>Crambinae</taxon>
        <taxon>Chilo</taxon>
    </lineage>
</organism>
<keyword evidence="4" id="KW-1133">Transmembrane helix</keyword>
<feature type="non-terminal residue" evidence="5">
    <location>
        <position position="1"/>
    </location>
</feature>
<feature type="transmembrane region" description="Helical" evidence="4">
    <location>
        <begin position="39"/>
        <end position="58"/>
    </location>
</feature>
<keyword evidence="4" id="KW-0812">Transmembrane</keyword>
<dbReference type="GO" id="GO:0007623">
    <property type="term" value="P:circadian rhythm"/>
    <property type="evidence" value="ECO:0007669"/>
    <property type="project" value="UniProtKB-ARBA"/>
</dbReference>
<dbReference type="AlphaFoldDB" id="G9F9L6"/>
<evidence type="ECO:0000256" key="3">
    <source>
        <dbReference type="ARBA" id="ARBA00060902"/>
    </source>
</evidence>
<dbReference type="OrthoDB" id="8191090at2759"/>
<keyword evidence="2" id="KW-0090">Biological rhythms</keyword>
<reference evidence="5" key="1">
    <citation type="submission" date="2011-05" db="EMBL/GenBank/DDBJ databases">
        <title>Identification of the putative seminal fluid protein genes in rice striped stem borer, Chilo suppressalis Walker (Lepidoptera Pyralidae).</title>
        <authorList>
            <person name="Wan P."/>
            <person name="Ge Z."/>
            <person name="Li G."/>
        </authorList>
    </citation>
    <scope>NUCLEOTIDE SEQUENCE</scope>
</reference>
<dbReference type="GO" id="GO:0005615">
    <property type="term" value="C:extracellular space"/>
    <property type="evidence" value="ECO:0007669"/>
    <property type="project" value="TreeGrafter"/>
</dbReference>